<organism evidence="12 13">
    <name type="scientific">Halobaculum marinum</name>
    <dbReference type="NCBI Taxonomy" id="3031996"/>
    <lineage>
        <taxon>Archaea</taxon>
        <taxon>Methanobacteriati</taxon>
        <taxon>Methanobacteriota</taxon>
        <taxon>Stenosarchaea group</taxon>
        <taxon>Halobacteria</taxon>
        <taxon>Halobacteriales</taxon>
        <taxon>Haloferacaceae</taxon>
        <taxon>Halobaculum</taxon>
    </lineage>
</organism>
<evidence type="ECO:0000313" key="12">
    <source>
        <dbReference type="EMBL" id="MFC7098924.1"/>
    </source>
</evidence>
<keyword evidence="5" id="KW-0574">Periplasm</keyword>
<dbReference type="EMBL" id="JBHTAG010000004">
    <property type="protein sequence ID" value="MFC7098924.1"/>
    <property type="molecule type" value="Genomic_DNA"/>
</dbReference>
<dbReference type="InterPro" id="IPR017533">
    <property type="entry name" value="Halocyanin"/>
</dbReference>
<sequence length="260" mass="25272">MSNSRTPSATRRTVLRTALATGAAAAGGAAATPAAAQSGGGLAEWFSNTGNYDGVVDETGSGSVTVQVGSEANGGAYGFSPAAVRVDPGTTVTWEWTGNGGSHNVVDEGGAFESELVGESGHTFEHTFEETGVYRYACTPHKAMGMKGAVVVGDAEVGGGGGDGEGGGSSTDSGASGESTATATDEATNTTAAGGASGSGGSDVGDAPAYLLVGGGIAAAISPLVFGLVMAVLGDGYGPDPDGTGGYRTNGESDSRREER</sequence>
<keyword evidence="6" id="KW-0249">Electron transport</keyword>
<dbReference type="PROSITE" id="PS00196">
    <property type="entry name" value="COPPER_BLUE"/>
    <property type="match status" value="1"/>
</dbReference>
<protein>
    <submittedName>
        <fullName evidence="12">Halocyanin domain-containing protein</fullName>
    </submittedName>
</protein>
<dbReference type="InterPro" id="IPR000923">
    <property type="entry name" value="BlueCu_1"/>
</dbReference>
<dbReference type="GO" id="GO:0046872">
    <property type="term" value="F:metal ion binding"/>
    <property type="evidence" value="ECO:0007669"/>
    <property type="project" value="UniProtKB-KW"/>
</dbReference>
<feature type="region of interest" description="Disordered" evidence="10">
    <location>
        <begin position="237"/>
        <end position="260"/>
    </location>
</feature>
<evidence type="ECO:0000256" key="8">
    <source>
        <dbReference type="ARBA" id="ARBA00023136"/>
    </source>
</evidence>
<accession>A0ABD5WZ83</accession>
<dbReference type="GO" id="GO:0016020">
    <property type="term" value="C:membrane"/>
    <property type="evidence" value="ECO:0007669"/>
    <property type="project" value="UniProtKB-SubCell"/>
</dbReference>
<dbReference type="NCBIfam" id="TIGR03102">
    <property type="entry name" value="halo_cynanin"/>
    <property type="match status" value="1"/>
</dbReference>
<dbReference type="InterPro" id="IPR002386">
    <property type="entry name" value="Amicyanin/Pseudoazurin"/>
</dbReference>
<evidence type="ECO:0000256" key="5">
    <source>
        <dbReference type="ARBA" id="ARBA00022764"/>
    </source>
</evidence>
<evidence type="ECO:0000256" key="9">
    <source>
        <dbReference type="PIRSR" id="PIRSR602386-1"/>
    </source>
</evidence>
<comment type="cofactor">
    <cofactor evidence="9">
        <name>Cu cation</name>
        <dbReference type="ChEBI" id="CHEBI:23378"/>
    </cofactor>
    <text evidence="9">Binds 1 copper ion per subunit.</text>
</comment>
<keyword evidence="4 9" id="KW-0479">Metal-binding</keyword>
<dbReference type="InterPro" id="IPR028871">
    <property type="entry name" value="BlueCu_1_BS"/>
</dbReference>
<feature type="region of interest" description="Disordered" evidence="10">
    <location>
        <begin position="157"/>
        <end position="184"/>
    </location>
</feature>
<feature type="compositionally biased region" description="Gly residues" evidence="10">
    <location>
        <begin position="157"/>
        <end position="169"/>
    </location>
</feature>
<feature type="binding site" evidence="9">
    <location>
        <position position="138"/>
    </location>
    <ligand>
        <name>Cu cation</name>
        <dbReference type="ChEBI" id="CHEBI:23378"/>
    </ligand>
</feature>
<dbReference type="GeneID" id="79271690"/>
<keyword evidence="3" id="KW-0813">Transport</keyword>
<dbReference type="InterPro" id="IPR008972">
    <property type="entry name" value="Cupredoxin"/>
</dbReference>
<dbReference type="RefSeq" id="WP_390219568.1">
    <property type="nucleotide sequence ID" value="NZ_CP119990.1"/>
</dbReference>
<feature type="domain" description="Blue (type 1) copper" evidence="11">
    <location>
        <begin position="69"/>
        <end position="152"/>
    </location>
</feature>
<evidence type="ECO:0000256" key="4">
    <source>
        <dbReference type="ARBA" id="ARBA00022723"/>
    </source>
</evidence>
<dbReference type="AlphaFoldDB" id="A0ABD5WZ83"/>
<evidence type="ECO:0000259" key="11">
    <source>
        <dbReference type="Pfam" id="PF00127"/>
    </source>
</evidence>
<dbReference type="GO" id="GO:0042597">
    <property type="term" value="C:periplasmic space"/>
    <property type="evidence" value="ECO:0007669"/>
    <property type="project" value="UniProtKB-SubCell"/>
</dbReference>
<evidence type="ECO:0000256" key="7">
    <source>
        <dbReference type="ARBA" id="ARBA00023008"/>
    </source>
</evidence>
<keyword evidence="13" id="KW-1185">Reference proteome</keyword>
<evidence type="ECO:0000256" key="10">
    <source>
        <dbReference type="SAM" id="MobiDB-lite"/>
    </source>
</evidence>
<evidence type="ECO:0000256" key="2">
    <source>
        <dbReference type="ARBA" id="ARBA00004418"/>
    </source>
</evidence>
<dbReference type="PROSITE" id="PS51318">
    <property type="entry name" value="TAT"/>
    <property type="match status" value="1"/>
</dbReference>
<dbReference type="SUPFAM" id="SSF49503">
    <property type="entry name" value="Cupredoxins"/>
    <property type="match status" value="1"/>
</dbReference>
<evidence type="ECO:0000256" key="1">
    <source>
        <dbReference type="ARBA" id="ARBA00004370"/>
    </source>
</evidence>
<feature type="compositionally biased region" description="Basic and acidic residues" evidence="10">
    <location>
        <begin position="251"/>
        <end position="260"/>
    </location>
</feature>
<comment type="caution">
    <text evidence="12">The sequence shown here is derived from an EMBL/GenBank/DDBJ whole genome shotgun (WGS) entry which is preliminary data.</text>
</comment>
<dbReference type="CDD" id="cd04220">
    <property type="entry name" value="Halocyanin"/>
    <property type="match status" value="1"/>
</dbReference>
<dbReference type="Pfam" id="PF00127">
    <property type="entry name" value="Copper-bind"/>
    <property type="match status" value="1"/>
</dbReference>
<feature type="binding site" evidence="9">
    <location>
        <position position="103"/>
    </location>
    <ligand>
        <name>Cu cation</name>
        <dbReference type="ChEBI" id="CHEBI:23378"/>
    </ligand>
</feature>
<feature type="binding site" evidence="9">
    <location>
        <position position="146"/>
    </location>
    <ligand>
        <name>Cu cation</name>
        <dbReference type="ChEBI" id="CHEBI:23378"/>
    </ligand>
</feature>
<keyword evidence="7 9" id="KW-0186">Copper</keyword>
<feature type="binding site" evidence="9">
    <location>
        <position position="141"/>
    </location>
    <ligand>
        <name>Cu cation</name>
        <dbReference type="ChEBI" id="CHEBI:23378"/>
    </ligand>
</feature>
<feature type="compositionally biased region" description="Low complexity" evidence="10">
    <location>
        <begin position="170"/>
        <end position="184"/>
    </location>
</feature>
<proteinExistence type="predicted"/>
<comment type="subcellular location">
    <subcellularLocation>
        <location evidence="1">Membrane</location>
    </subcellularLocation>
    <subcellularLocation>
        <location evidence="2">Periplasm</location>
    </subcellularLocation>
</comment>
<evidence type="ECO:0000256" key="6">
    <source>
        <dbReference type="ARBA" id="ARBA00022982"/>
    </source>
</evidence>
<reference evidence="12 13" key="1">
    <citation type="journal article" date="2019" name="Int. J. Syst. Evol. Microbiol.">
        <title>The Global Catalogue of Microorganisms (GCM) 10K type strain sequencing project: providing services to taxonomists for standard genome sequencing and annotation.</title>
        <authorList>
            <consortium name="The Broad Institute Genomics Platform"/>
            <consortium name="The Broad Institute Genome Sequencing Center for Infectious Disease"/>
            <person name="Wu L."/>
            <person name="Ma J."/>
        </authorList>
    </citation>
    <scope>NUCLEOTIDE SEQUENCE [LARGE SCALE GENOMIC DNA]</scope>
    <source>
        <strain evidence="12 13">DT55</strain>
    </source>
</reference>
<evidence type="ECO:0000256" key="3">
    <source>
        <dbReference type="ARBA" id="ARBA00022448"/>
    </source>
</evidence>
<name>A0ABD5WZ83_9EURY</name>
<dbReference type="Proteomes" id="UP001596388">
    <property type="component" value="Unassembled WGS sequence"/>
</dbReference>
<dbReference type="Gene3D" id="2.60.40.420">
    <property type="entry name" value="Cupredoxins - blue copper proteins"/>
    <property type="match status" value="1"/>
</dbReference>
<keyword evidence="8" id="KW-0472">Membrane</keyword>
<dbReference type="PRINTS" id="PR00155">
    <property type="entry name" value="AMICYANIN"/>
</dbReference>
<evidence type="ECO:0000313" key="13">
    <source>
        <dbReference type="Proteomes" id="UP001596388"/>
    </source>
</evidence>
<gene>
    <name evidence="12" type="ORF">ACFQKD_16585</name>
</gene>
<dbReference type="InterPro" id="IPR006311">
    <property type="entry name" value="TAT_signal"/>
</dbReference>
<dbReference type="PANTHER" id="PTHR34192:SF10">
    <property type="entry name" value="PLASTOCYANIN MAJOR ISOFORM, CHLOROPLASTIC-RELATED"/>
    <property type="match status" value="1"/>
</dbReference>
<dbReference type="PANTHER" id="PTHR34192">
    <property type="entry name" value="PLASTOCYANIN MAJOR ISOFORM, CHLOROPLASTIC-RELATED"/>
    <property type="match status" value="1"/>
</dbReference>